<keyword evidence="6" id="KW-1185">Reference proteome</keyword>
<organism evidence="5 6">
    <name type="scientific">Muricoccus vinaceus</name>
    <dbReference type="NCBI Taxonomy" id="424704"/>
    <lineage>
        <taxon>Bacteria</taxon>
        <taxon>Pseudomonadati</taxon>
        <taxon>Pseudomonadota</taxon>
        <taxon>Alphaproteobacteria</taxon>
        <taxon>Acetobacterales</taxon>
        <taxon>Roseomonadaceae</taxon>
        <taxon>Muricoccus</taxon>
    </lineage>
</organism>
<dbReference type="InterPro" id="IPR008258">
    <property type="entry name" value="Transglycosylase_SLT_dom_1"/>
</dbReference>
<name>A0ABV6IWM5_9PROT</name>
<evidence type="ECO:0000256" key="3">
    <source>
        <dbReference type="SAM" id="SignalP"/>
    </source>
</evidence>
<proteinExistence type="inferred from homology"/>
<dbReference type="PANTHER" id="PTHR37423:SF2">
    <property type="entry name" value="MEMBRANE-BOUND LYTIC MUREIN TRANSGLYCOSYLASE C"/>
    <property type="match status" value="1"/>
</dbReference>
<gene>
    <name evidence="5" type="ORF">ACFFIC_21070</name>
</gene>
<feature type="domain" description="Transglycosylase SLT" evidence="4">
    <location>
        <begin position="86"/>
        <end position="197"/>
    </location>
</feature>
<dbReference type="InterPro" id="IPR023346">
    <property type="entry name" value="Lysozyme-like_dom_sf"/>
</dbReference>
<accession>A0ABV6IWM5</accession>
<comment type="caution">
    <text evidence="5">The sequence shown here is derived from an EMBL/GenBank/DDBJ whole genome shotgun (WGS) entry which is preliminary data.</text>
</comment>
<dbReference type="EMBL" id="JBHLVZ010000074">
    <property type="protein sequence ID" value="MFC0388014.1"/>
    <property type="molecule type" value="Genomic_DNA"/>
</dbReference>
<feature type="chain" id="PRO_5045219504" evidence="3">
    <location>
        <begin position="30"/>
        <end position="260"/>
    </location>
</feature>
<dbReference type="SUPFAM" id="SSF53955">
    <property type="entry name" value="Lysozyme-like"/>
    <property type="match status" value="1"/>
</dbReference>
<sequence length="260" mass="27378">MPTSSHSSRSRLAALLLAALLAACAPPQAAVWDGRRGYDGNGDYGYGIADSNIGASRAEAGFYRGQAASRYAVPGPPEDPWGPHLREASARFGVPERWLRAIMRQESGGRPYDASGMPITSPVGAMGLMQVMPRTYDTLRARHALGPDPYEPRDNILAGAAYIREMYDRFGAPGFAAAYNAGPDRVEAYLAGAKILPDETINYVASVAPRLGPEVAMSGSFTTVAEAPAAYAAGAEDDPSRRAFDGGGLVLPGAPTGVFR</sequence>
<dbReference type="Gene3D" id="1.10.530.10">
    <property type="match status" value="1"/>
</dbReference>
<keyword evidence="3" id="KW-0732">Signal</keyword>
<protein>
    <submittedName>
        <fullName evidence="5">Lytic transglycosylase domain-containing protein</fullName>
    </submittedName>
</protein>
<evidence type="ECO:0000313" key="6">
    <source>
        <dbReference type="Proteomes" id="UP001589789"/>
    </source>
</evidence>
<evidence type="ECO:0000256" key="2">
    <source>
        <dbReference type="ARBA" id="ARBA00009387"/>
    </source>
</evidence>
<dbReference type="CDD" id="cd00254">
    <property type="entry name" value="LT-like"/>
    <property type="match status" value="1"/>
</dbReference>
<feature type="signal peptide" evidence="3">
    <location>
        <begin position="1"/>
        <end position="29"/>
    </location>
</feature>
<reference evidence="5 6" key="1">
    <citation type="submission" date="2024-09" db="EMBL/GenBank/DDBJ databases">
        <authorList>
            <person name="Sun Q."/>
            <person name="Mori K."/>
        </authorList>
    </citation>
    <scope>NUCLEOTIDE SEQUENCE [LARGE SCALE GENOMIC DNA]</scope>
    <source>
        <strain evidence="5 6">CCM 7468</strain>
    </source>
</reference>
<dbReference type="PANTHER" id="PTHR37423">
    <property type="entry name" value="SOLUBLE LYTIC MUREIN TRANSGLYCOSYLASE-RELATED"/>
    <property type="match status" value="1"/>
</dbReference>
<dbReference type="Proteomes" id="UP001589789">
    <property type="component" value="Unassembled WGS sequence"/>
</dbReference>
<evidence type="ECO:0000313" key="5">
    <source>
        <dbReference type="EMBL" id="MFC0388014.1"/>
    </source>
</evidence>
<dbReference type="Pfam" id="PF01464">
    <property type="entry name" value="SLT"/>
    <property type="match status" value="1"/>
</dbReference>
<evidence type="ECO:0000256" key="1">
    <source>
        <dbReference type="ARBA" id="ARBA00007734"/>
    </source>
</evidence>
<evidence type="ECO:0000259" key="4">
    <source>
        <dbReference type="Pfam" id="PF01464"/>
    </source>
</evidence>
<comment type="similarity">
    <text evidence="2">Belongs to the virb1 family.</text>
</comment>
<comment type="similarity">
    <text evidence="1">Belongs to the transglycosylase Slt family.</text>
</comment>
<dbReference type="RefSeq" id="WP_377054019.1">
    <property type="nucleotide sequence ID" value="NZ_JBHLVZ010000074.1"/>
</dbReference>